<feature type="compositionally biased region" description="Basic and acidic residues" evidence="1">
    <location>
        <begin position="1089"/>
        <end position="1106"/>
    </location>
</feature>
<feature type="compositionally biased region" description="Acidic residues" evidence="1">
    <location>
        <begin position="190"/>
        <end position="213"/>
    </location>
</feature>
<organism evidence="2 3">
    <name type="scientific">Penaeus vannamei</name>
    <name type="common">Whiteleg shrimp</name>
    <name type="synonym">Litopenaeus vannamei</name>
    <dbReference type="NCBI Taxonomy" id="6689"/>
    <lineage>
        <taxon>Eukaryota</taxon>
        <taxon>Metazoa</taxon>
        <taxon>Ecdysozoa</taxon>
        <taxon>Arthropoda</taxon>
        <taxon>Crustacea</taxon>
        <taxon>Multicrustacea</taxon>
        <taxon>Malacostraca</taxon>
        <taxon>Eumalacostraca</taxon>
        <taxon>Eucarida</taxon>
        <taxon>Decapoda</taxon>
        <taxon>Dendrobranchiata</taxon>
        <taxon>Penaeoidea</taxon>
        <taxon>Penaeidae</taxon>
        <taxon>Penaeus</taxon>
    </lineage>
</organism>
<protein>
    <submittedName>
        <fullName evidence="2">Uncharacterized protein</fullName>
    </submittedName>
</protein>
<accession>A0A3R7SZT0</accession>
<feature type="compositionally biased region" description="Low complexity" evidence="1">
    <location>
        <begin position="438"/>
        <end position="453"/>
    </location>
</feature>
<sequence length="1359" mass="152353">MSNAYVVLTADEVFKEEERAWLKEFEEKPKVISAKELMEEENNAFWEEWKEKPKAEWAREDECWWRDALENFEKPVPAKEFFKDDSKPWWEEEEKPKVISAKDFFKDERPWWEAQEEEKPKVISAKEFFKDEIRPWWEAEAEKKVVSAKEFFKEDDRPWWEEATAAEDESRAPGMVSSLKKSSVAASSAEDVESGEDSGDESEEESLEFESYEESTRTEDYEDATESMMSDSSTMYSASEGERLQAKIVFKEKPWWETEEGGGRGSPERQVPDDVSEVSEATETLDMDGSEISEMTTEELEETDLKLEELDEEIETSPKTEDVPVQSQTTGITEETKRANHKEEPAQANQEPVREPVVNAEEKASPNLEKVETSITVSRGRSLSPERTAGTKTETVSKPDEIHLKENTNNIDIEITNPESLTEHLLSVQQIEGNLQKSDSQTSGYDSSLSLSESKARDLSRDSGCDISVGEAEKAIEREAKNESEKETGMNTDKGIPVEPSETIEIIPEENGEQTEGNVKVQSTIGNKIIIQLKLESDTAPDNKAGNVSDKAEEQEQLNERKREKCEEPKSYAAAVKEATDKPPLQKKVVDETPSESKDLDSLEDVADQGVAKESADKVVVNKMDACLAKVDASLAWVDARLTRDGHKTSTENLPQKDVEKEKVTYAGIVKSGAKINIPQLIDKKSKQSTSSDKKPQPHPQNKTKSGDSLVVLKVQAHVPEEHTKEQENIKDTCEPTETSSEQKKTEPSVDVKNTSSSPTPPSQPKVTQEAPSSSITFASEQKSQTLPPKDTPDAPKDPQTKGKTSTTMVTPTPPQDTEQQGAQARENLQEPVSQSKAEASQATRRVRPAMKEGKETAEETTDIPKTKREEPPVIENVPRRRERRTEDNTRQNSPSDKKEQDPNPHKSQRRREESRTEHQEEQQKPSPADVSQGEHRRRRRGESRQENETQQRLSPTNSIVSEASTRPHEVRRRPESRSEDKPQQMPSSTDVNKTQTTTGVRRRPESRKEEIPSPTDINLTEVRRRSRTEVKAHDESSKEPFLTNAQGGITFIDDLSTPQMVRRRRPDTAPSDSSKENRPADNESQDAPPRRGSGEGRSSPERSSPELESALPGLASSKTLWRCSTYETMSLSDYDNLAFMIRKSRSAPACPDRRRRRKKQDLSGSIESLDQAKGQTPAAESPTGVSPQNDSQRRPSSRTQPTMHESPPCKAEVPEVPSPRQSPEPSKVVRTRSVTNSSRRSRDRDSPAAPLRTRDQTLPKQSVDTQVADHRAEQSSSSSTNAVQRSTNTALLYDPDNKERRKIDSPATQARPSQVPPVQQGSGKGRDAKPKSEKPRELSSSLAGKTDPVRKSSSCSLS</sequence>
<feature type="region of interest" description="Disordered" evidence="1">
    <location>
        <begin position="533"/>
        <end position="615"/>
    </location>
</feature>
<feature type="compositionally biased region" description="Basic and acidic residues" evidence="1">
    <location>
        <begin position="966"/>
        <end position="983"/>
    </location>
</feature>
<feature type="compositionally biased region" description="Basic and acidic residues" evidence="1">
    <location>
        <begin position="850"/>
        <end position="924"/>
    </location>
</feature>
<evidence type="ECO:0000313" key="2">
    <source>
        <dbReference type="EMBL" id="ROT83378.1"/>
    </source>
</evidence>
<feature type="compositionally biased region" description="Polar residues" evidence="1">
    <location>
        <begin position="985"/>
        <end position="1000"/>
    </location>
</feature>
<feature type="compositionally biased region" description="Basic and acidic residues" evidence="1">
    <location>
        <begin position="1022"/>
        <end position="1039"/>
    </location>
</feature>
<feature type="compositionally biased region" description="Basic and acidic residues" evidence="1">
    <location>
        <begin position="360"/>
        <end position="372"/>
    </location>
</feature>
<dbReference type="OrthoDB" id="10533965at2759"/>
<feature type="region of interest" description="Disordered" evidence="1">
    <location>
        <begin position="432"/>
        <end position="500"/>
    </location>
</feature>
<feature type="compositionally biased region" description="Basic and acidic residues" evidence="1">
    <location>
        <begin position="1241"/>
        <end position="1258"/>
    </location>
</feature>
<feature type="compositionally biased region" description="Basic and acidic residues" evidence="1">
    <location>
        <begin position="741"/>
        <end position="750"/>
    </location>
</feature>
<feature type="compositionally biased region" description="Polar residues" evidence="1">
    <location>
        <begin position="766"/>
        <end position="785"/>
    </location>
</feature>
<feature type="compositionally biased region" description="Basic and acidic residues" evidence="1">
    <location>
        <begin position="334"/>
        <end position="345"/>
    </location>
</feature>
<feature type="compositionally biased region" description="Basic and acidic residues" evidence="1">
    <location>
        <begin position="471"/>
        <end position="488"/>
    </location>
</feature>
<feature type="compositionally biased region" description="Polar residues" evidence="1">
    <location>
        <begin position="227"/>
        <end position="237"/>
    </location>
</feature>
<feature type="compositionally biased region" description="Polar residues" evidence="1">
    <location>
        <begin position="831"/>
        <end position="844"/>
    </location>
</feature>
<evidence type="ECO:0000313" key="3">
    <source>
        <dbReference type="Proteomes" id="UP000283509"/>
    </source>
</evidence>
<feature type="compositionally biased region" description="Basic and acidic residues" evidence="1">
    <location>
        <begin position="791"/>
        <end position="801"/>
    </location>
</feature>
<dbReference type="Proteomes" id="UP000283509">
    <property type="component" value="Unassembled WGS sequence"/>
</dbReference>
<dbReference type="EMBL" id="QCYY01000696">
    <property type="protein sequence ID" value="ROT83378.1"/>
    <property type="molecule type" value="Genomic_DNA"/>
</dbReference>
<feature type="compositionally biased region" description="Low complexity" evidence="1">
    <location>
        <begin position="176"/>
        <end position="189"/>
    </location>
</feature>
<feature type="compositionally biased region" description="Basic and acidic residues" evidence="1">
    <location>
        <begin position="682"/>
        <end position="696"/>
    </location>
</feature>
<feature type="compositionally biased region" description="Basic and acidic residues" evidence="1">
    <location>
        <begin position="588"/>
        <end position="601"/>
    </location>
</feature>
<feature type="compositionally biased region" description="Basic and acidic residues" evidence="1">
    <location>
        <begin position="550"/>
        <end position="570"/>
    </location>
</feature>
<feature type="compositionally biased region" description="Polar residues" evidence="1">
    <location>
        <begin position="803"/>
        <end position="823"/>
    </location>
</feature>
<feature type="compositionally biased region" description="Acidic residues" evidence="1">
    <location>
        <begin position="283"/>
        <end position="302"/>
    </location>
</feature>
<feature type="compositionally biased region" description="Basic and acidic residues" evidence="1">
    <location>
        <begin position="1296"/>
        <end position="1305"/>
    </location>
</feature>
<comment type="caution">
    <text evidence="2">The sequence shown here is derived from an EMBL/GenBank/DDBJ whole genome shotgun (WGS) entry which is preliminary data.</text>
</comment>
<feature type="compositionally biased region" description="Basic and acidic residues" evidence="1">
    <location>
        <begin position="454"/>
        <end position="464"/>
    </location>
</feature>
<keyword evidence="3" id="KW-1185">Reference proteome</keyword>
<feature type="compositionally biased region" description="Basic and acidic residues" evidence="1">
    <location>
        <begin position="395"/>
        <end position="406"/>
    </location>
</feature>
<feature type="region of interest" description="Disordered" evidence="1">
    <location>
        <begin position="677"/>
        <end position="1120"/>
    </location>
</feature>
<feature type="compositionally biased region" description="Polar residues" evidence="1">
    <location>
        <begin position="1275"/>
        <end position="1291"/>
    </location>
</feature>
<feature type="region of interest" description="Disordered" evidence="1">
    <location>
        <begin position="253"/>
        <end position="411"/>
    </location>
</feature>
<reference evidence="2 3" key="1">
    <citation type="submission" date="2018-04" db="EMBL/GenBank/DDBJ databases">
        <authorList>
            <person name="Zhang X."/>
            <person name="Yuan J."/>
            <person name="Li F."/>
            <person name="Xiang J."/>
        </authorList>
    </citation>
    <scope>NUCLEOTIDE SEQUENCE [LARGE SCALE GENOMIC DNA]</scope>
    <source>
        <tissue evidence="2">Muscle</tissue>
    </source>
</reference>
<feature type="compositionally biased region" description="Low complexity" evidence="1">
    <location>
        <begin position="1227"/>
        <end position="1239"/>
    </location>
</feature>
<feature type="region of interest" description="Disordered" evidence="1">
    <location>
        <begin position="1145"/>
        <end position="1359"/>
    </location>
</feature>
<gene>
    <name evidence="2" type="ORF">C7M84_023438</name>
</gene>
<feature type="region of interest" description="Disordered" evidence="1">
    <location>
        <begin position="162"/>
        <end position="240"/>
    </location>
</feature>
<feature type="compositionally biased region" description="Polar residues" evidence="1">
    <location>
        <begin position="1307"/>
        <end position="1322"/>
    </location>
</feature>
<feature type="compositionally biased region" description="Basic and acidic residues" evidence="1">
    <location>
        <begin position="1003"/>
        <end position="1012"/>
    </location>
</feature>
<reference evidence="2 3" key="2">
    <citation type="submission" date="2019-01" db="EMBL/GenBank/DDBJ databases">
        <title>The decoding of complex shrimp genome reveals the adaptation for benthos swimmer, frequently molting mechanism and breeding impact on genome.</title>
        <authorList>
            <person name="Sun Y."/>
            <person name="Gao Y."/>
            <person name="Yu Y."/>
        </authorList>
    </citation>
    <scope>NUCLEOTIDE SEQUENCE [LARGE SCALE GENOMIC DNA]</scope>
    <source>
        <tissue evidence="2">Muscle</tissue>
    </source>
</reference>
<feature type="compositionally biased region" description="Polar residues" evidence="1">
    <location>
        <begin position="951"/>
        <end position="965"/>
    </location>
</feature>
<feature type="compositionally biased region" description="Basic and acidic residues" evidence="1">
    <location>
        <begin position="1325"/>
        <end position="1338"/>
    </location>
</feature>
<name>A0A3R7SZT0_PENVA</name>
<evidence type="ECO:0000256" key="1">
    <source>
        <dbReference type="SAM" id="MobiDB-lite"/>
    </source>
</evidence>
<proteinExistence type="predicted"/>
<feature type="compositionally biased region" description="Basic and acidic residues" evidence="1">
    <location>
        <begin position="719"/>
        <end position="734"/>
    </location>
</feature>